<reference evidence="9 10" key="1">
    <citation type="submission" date="2015-04" db="EMBL/GenBank/DDBJ databases">
        <title>Complete genome sequence of Schizopora paradoxa KUC8140, a cosmopolitan wood degrader in East Asia.</title>
        <authorList>
            <consortium name="DOE Joint Genome Institute"/>
            <person name="Min B."/>
            <person name="Park H."/>
            <person name="Jang Y."/>
            <person name="Kim J.-J."/>
            <person name="Kim K.H."/>
            <person name="Pangilinan J."/>
            <person name="Lipzen A."/>
            <person name="Riley R."/>
            <person name="Grigoriev I.V."/>
            <person name="Spatafora J.W."/>
            <person name="Choi I.-G."/>
        </authorList>
    </citation>
    <scope>NUCLEOTIDE SEQUENCE [LARGE SCALE GENOMIC DNA]</scope>
    <source>
        <strain evidence="9 10">KUC8140</strain>
    </source>
</reference>
<comment type="subcellular location">
    <subcellularLocation>
        <location evidence="1">Membrane</location>
        <topology evidence="1">Multi-pass membrane protein</topology>
    </subcellularLocation>
</comment>
<dbReference type="Gene3D" id="1.20.1540.10">
    <property type="entry name" value="Rhomboid-like"/>
    <property type="match status" value="1"/>
</dbReference>
<feature type="transmembrane region" description="Helical" evidence="7">
    <location>
        <begin position="270"/>
        <end position="290"/>
    </location>
</feature>
<evidence type="ECO:0000256" key="5">
    <source>
        <dbReference type="ARBA" id="ARBA00022989"/>
    </source>
</evidence>
<dbReference type="Proteomes" id="UP000053477">
    <property type="component" value="Unassembled WGS sequence"/>
</dbReference>
<keyword evidence="4" id="KW-0378">Hydrolase</keyword>
<dbReference type="PANTHER" id="PTHR43731:SF14">
    <property type="entry name" value="PRESENILIN-ASSOCIATED RHOMBOID-LIKE PROTEIN, MITOCHONDRIAL"/>
    <property type="match status" value="1"/>
</dbReference>
<dbReference type="Pfam" id="PF01694">
    <property type="entry name" value="Rhomboid"/>
    <property type="match status" value="1"/>
</dbReference>
<evidence type="ECO:0000256" key="2">
    <source>
        <dbReference type="ARBA" id="ARBA00009045"/>
    </source>
</evidence>
<dbReference type="GO" id="GO:0004252">
    <property type="term" value="F:serine-type endopeptidase activity"/>
    <property type="evidence" value="ECO:0007669"/>
    <property type="project" value="InterPro"/>
</dbReference>
<evidence type="ECO:0000256" key="1">
    <source>
        <dbReference type="ARBA" id="ARBA00004141"/>
    </source>
</evidence>
<proteinExistence type="inferred from homology"/>
<sequence>MLSSLLAGVKCARTLHSNFLPGRLSTCAPSRARTGTKFLWLEKRPALPQARLHSTSQATTTAPRRAESSLSGLLRLRNTHSLWSRWYRSKNDAIAARARHASRGGGSFSGGFRSEPPFKRWFNNLPSVFVVYGILALNGAVYVGWMYARDMFRAGQPQLYIQMCKNVLLSWQNIKEGRLWTIITSTFSHSGAAHFLLNAITFFYMAPPVIQMLGNTSFLALYLIGGISCSAVSLLLNKSVRNRDGASNGASGAIFAVMTFFACVAPRTPFYLFFVVPVPAWAVVGGLFIWDGVSTITDRKTQVDGAGHVGGILAGLAYFVLKMRGF</sequence>
<evidence type="ECO:0000313" key="10">
    <source>
        <dbReference type="Proteomes" id="UP000053477"/>
    </source>
</evidence>
<protein>
    <submittedName>
        <fullName evidence="9">Rhomboid-domain-containing protein</fullName>
    </submittedName>
</protein>
<dbReference type="InParanoid" id="A0A0H2R0Q4"/>
<dbReference type="InterPro" id="IPR050925">
    <property type="entry name" value="Rhomboid_protease_S54"/>
</dbReference>
<keyword evidence="5 7" id="KW-1133">Transmembrane helix</keyword>
<dbReference type="GO" id="GO:0016020">
    <property type="term" value="C:membrane"/>
    <property type="evidence" value="ECO:0007669"/>
    <property type="project" value="UniProtKB-SubCell"/>
</dbReference>
<comment type="similarity">
    <text evidence="2">Belongs to the peptidase S54 family.</text>
</comment>
<dbReference type="EMBL" id="KQ086421">
    <property type="protein sequence ID" value="KLO04832.1"/>
    <property type="molecule type" value="Genomic_DNA"/>
</dbReference>
<dbReference type="AlphaFoldDB" id="A0A0H2R0Q4"/>
<evidence type="ECO:0000256" key="7">
    <source>
        <dbReference type="SAM" id="Phobius"/>
    </source>
</evidence>
<feature type="domain" description="Peptidase S54 rhomboid" evidence="8">
    <location>
        <begin position="177"/>
        <end position="322"/>
    </location>
</feature>
<keyword evidence="10" id="KW-1185">Reference proteome</keyword>
<feature type="transmembrane region" description="Helical" evidence="7">
    <location>
        <begin position="179"/>
        <end position="206"/>
    </location>
</feature>
<gene>
    <name evidence="9" type="ORF">SCHPADRAFT_884193</name>
</gene>
<keyword evidence="3 7" id="KW-0812">Transmembrane</keyword>
<accession>A0A0H2R0Q4</accession>
<evidence type="ECO:0000259" key="8">
    <source>
        <dbReference type="Pfam" id="PF01694"/>
    </source>
</evidence>
<dbReference type="InterPro" id="IPR035952">
    <property type="entry name" value="Rhomboid-like_sf"/>
</dbReference>
<organism evidence="9 10">
    <name type="scientific">Schizopora paradoxa</name>
    <dbReference type="NCBI Taxonomy" id="27342"/>
    <lineage>
        <taxon>Eukaryota</taxon>
        <taxon>Fungi</taxon>
        <taxon>Dikarya</taxon>
        <taxon>Basidiomycota</taxon>
        <taxon>Agaricomycotina</taxon>
        <taxon>Agaricomycetes</taxon>
        <taxon>Hymenochaetales</taxon>
        <taxon>Schizoporaceae</taxon>
        <taxon>Schizopora</taxon>
    </lineage>
</organism>
<evidence type="ECO:0000256" key="4">
    <source>
        <dbReference type="ARBA" id="ARBA00022801"/>
    </source>
</evidence>
<dbReference type="STRING" id="27342.A0A0H2R0Q4"/>
<keyword evidence="6 7" id="KW-0472">Membrane</keyword>
<evidence type="ECO:0000313" key="9">
    <source>
        <dbReference type="EMBL" id="KLO04832.1"/>
    </source>
</evidence>
<feature type="transmembrane region" description="Helical" evidence="7">
    <location>
        <begin position="218"/>
        <end position="236"/>
    </location>
</feature>
<feature type="transmembrane region" description="Helical" evidence="7">
    <location>
        <begin position="305"/>
        <end position="321"/>
    </location>
</feature>
<dbReference type="OrthoDB" id="418595at2759"/>
<evidence type="ECO:0000256" key="6">
    <source>
        <dbReference type="ARBA" id="ARBA00023136"/>
    </source>
</evidence>
<dbReference type="PANTHER" id="PTHR43731">
    <property type="entry name" value="RHOMBOID PROTEASE"/>
    <property type="match status" value="1"/>
</dbReference>
<dbReference type="InterPro" id="IPR022764">
    <property type="entry name" value="Peptidase_S54_rhomboid_dom"/>
</dbReference>
<dbReference type="SUPFAM" id="SSF144091">
    <property type="entry name" value="Rhomboid-like"/>
    <property type="match status" value="1"/>
</dbReference>
<evidence type="ECO:0000256" key="3">
    <source>
        <dbReference type="ARBA" id="ARBA00022692"/>
    </source>
</evidence>
<name>A0A0H2R0Q4_9AGAM</name>
<feature type="transmembrane region" description="Helical" evidence="7">
    <location>
        <begin position="129"/>
        <end position="148"/>
    </location>
</feature>